<keyword evidence="1" id="KW-0732">Signal</keyword>
<evidence type="ECO:0000313" key="3">
    <source>
        <dbReference type="Proteomes" id="UP000001947"/>
    </source>
</evidence>
<dbReference type="HOGENOM" id="CLU_174901_0_0_6"/>
<protein>
    <recommendedName>
        <fullName evidence="4">Proteinase inhibitor I42 chagasin domain-containing protein</fullName>
    </recommendedName>
</protein>
<dbReference type="KEGG" id="sde:Sde_3246"/>
<dbReference type="EMBL" id="CP000282">
    <property type="protein sequence ID" value="ABD82503.1"/>
    <property type="molecule type" value="Genomic_DNA"/>
</dbReference>
<proteinExistence type="predicted"/>
<dbReference type="Proteomes" id="UP000001947">
    <property type="component" value="Chromosome"/>
</dbReference>
<dbReference type="GeneID" id="98615762"/>
<accession>Q21FM6</accession>
<dbReference type="AlphaFoldDB" id="Q21FM6"/>
<evidence type="ECO:0000256" key="1">
    <source>
        <dbReference type="SAM" id="SignalP"/>
    </source>
</evidence>
<feature type="chain" id="PRO_5004199848" description="Proteinase inhibitor I42 chagasin domain-containing protein" evidence="1">
    <location>
        <begin position="23"/>
        <end position="112"/>
    </location>
</feature>
<dbReference type="RefSeq" id="WP_011469719.1">
    <property type="nucleotide sequence ID" value="NC_007912.1"/>
</dbReference>
<evidence type="ECO:0000313" key="2">
    <source>
        <dbReference type="EMBL" id="ABD82503.1"/>
    </source>
</evidence>
<dbReference type="OrthoDB" id="21421at2"/>
<sequence>MKSQWNYFVAIFFLLLSTVSFATSGPSYVTGKIVNVTSLSSGLLIRIGESSSNPEVPHNCTSGYFWMLVKQEHTTMTSLVLTSWAMGRSATVYTSPAASGYCQVTQFDPAES</sequence>
<organism evidence="2 3">
    <name type="scientific">Saccharophagus degradans (strain 2-40 / ATCC 43961 / DSM 17024)</name>
    <dbReference type="NCBI Taxonomy" id="203122"/>
    <lineage>
        <taxon>Bacteria</taxon>
        <taxon>Pseudomonadati</taxon>
        <taxon>Pseudomonadota</taxon>
        <taxon>Gammaproteobacteria</taxon>
        <taxon>Cellvibrionales</taxon>
        <taxon>Cellvibrionaceae</taxon>
        <taxon>Saccharophagus</taxon>
    </lineage>
</organism>
<keyword evidence="3" id="KW-1185">Reference proteome</keyword>
<dbReference type="eggNOG" id="ENOG502ZK5B">
    <property type="taxonomic scope" value="Bacteria"/>
</dbReference>
<feature type="signal peptide" evidence="1">
    <location>
        <begin position="1"/>
        <end position="22"/>
    </location>
</feature>
<evidence type="ECO:0008006" key="4">
    <source>
        <dbReference type="Google" id="ProtNLM"/>
    </source>
</evidence>
<reference evidence="2 3" key="1">
    <citation type="journal article" date="2008" name="PLoS Genet.">
        <title>Complete genome sequence of the complex carbohydrate-degrading marine bacterium, Saccharophagus degradans strain 2-40 T.</title>
        <authorList>
            <person name="Weiner R.M."/>
            <person name="Taylor L.E.II."/>
            <person name="Henrissat B."/>
            <person name="Hauser L."/>
            <person name="Land M."/>
            <person name="Coutinho P.M."/>
            <person name="Rancurel C."/>
            <person name="Saunders E.H."/>
            <person name="Longmire A.G."/>
            <person name="Zhang H."/>
            <person name="Bayer E.A."/>
            <person name="Gilbert H.J."/>
            <person name="Larimer F."/>
            <person name="Zhulin I.B."/>
            <person name="Ekborg N.A."/>
            <person name="Lamed R."/>
            <person name="Richardson P.M."/>
            <person name="Borovok I."/>
            <person name="Hutcheson S."/>
        </authorList>
    </citation>
    <scope>NUCLEOTIDE SEQUENCE [LARGE SCALE GENOMIC DNA]</scope>
    <source>
        <strain evidence="3">2-40 / ATCC 43961 / DSM 17024</strain>
    </source>
</reference>
<gene>
    <name evidence="2" type="ordered locus">Sde_3246</name>
</gene>
<name>Q21FM6_SACD2</name>